<dbReference type="Pfam" id="PF00535">
    <property type="entry name" value="Glycos_transf_2"/>
    <property type="match status" value="1"/>
</dbReference>
<dbReference type="PANTHER" id="PTHR43685">
    <property type="entry name" value="GLYCOSYLTRANSFERASE"/>
    <property type="match status" value="1"/>
</dbReference>
<accession>A0A5Q2F0I6</accession>
<keyword evidence="2" id="KW-0808">Transferase</keyword>
<dbReference type="SUPFAM" id="SSF53448">
    <property type="entry name" value="Nucleotide-diphospho-sugar transferases"/>
    <property type="match status" value="2"/>
</dbReference>
<evidence type="ECO:0000259" key="1">
    <source>
        <dbReference type="Pfam" id="PF00535"/>
    </source>
</evidence>
<dbReference type="InterPro" id="IPR001173">
    <property type="entry name" value="Glyco_trans_2-like"/>
</dbReference>
<organism evidence="2 3">
    <name type="scientific">Gordonia phage Sixama</name>
    <dbReference type="NCBI Taxonomy" id="2653271"/>
    <lineage>
        <taxon>Viruses</taxon>
        <taxon>Duplodnaviria</taxon>
        <taxon>Heunggongvirae</taxon>
        <taxon>Uroviricota</taxon>
        <taxon>Caudoviricetes</taxon>
        <taxon>Sixamavirus</taxon>
        <taxon>Sixamavirus sixama</taxon>
    </lineage>
</organism>
<dbReference type="KEGG" id="vg:77924259"/>
<sequence length="437" mass="49864">MIDLTILICSTHTRYKTFGPKIQDQIWTQYAALSEQEQERIEILMLTDNKKTMLGEKRNIMVDIAQGQYVVFVDDDDRIADTYMSKLLRAIEEKPDVITFLAAVSLNGGAPKICRYWKDYPCDYNTDTEYHRLPNHICAVRRELALKISFPNIVYGEDSAYSKLLKPYLKTECHIDEVLYFYDYSDETTETQMHRRGRSRKRSGALVDVVILSNAKTGTLQEMTQRTIDTCIAGANSLPINVIVMEQQSQLLYRDATVIRSPATFHYNKFANAGASKGSAEWIMIANNDLIFEDGWLHKLLAADHPVVSPRCPNAAKQYNVASDLIGDENGLHFSGWCFMLKRELWNQIGGFDTCVDFWCSDDVVIEQVKAVGILPKIVAGSTVRHLGSTTLNSESDEARDDLMWKNVAIFNERYGKTKFARNTKFIEWKKRNQVAS</sequence>
<proteinExistence type="predicted"/>
<reference evidence="2 3" key="1">
    <citation type="submission" date="2019-09" db="EMBL/GenBank/DDBJ databases">
        <authorList>
            <person name="Christie C.A."/>
            <person name="Diallo A.S."/>
            <person name="Dixon Z."/>
            <person name="McIntosh P.M."/>
            <person name="Murthy K.H."/>
            <person name="Rosen M.G."/>
            <person name="Simpson L.M."/>
            <person name="Koustas K."/>
            <person name="Fogarty M.P."/>
            <person name="Molloy S.D."/>
            <person name="Garlena R.A."/>
            <person name="Russell D.A."/>
            <person name="Pope W.H."/>
            <person name="Jacobs-Sera D."/>
            <person name="Hatfull G.F."/>
        </authorList>
    </citation>
    <scope>NUCLEOTIDE SEQUENCE [LARGE SCALE GENOMIC DNA]</scope>
</reference>
<dbReference type="RefSeq" id="YP_010648800.1">
    <property type="nucleotide sequence ID" value="NC_070762.1"/>
</dbReference>
<dbReference type="EMBL" id="MN484601">
    <property type="protein sequence ID" value="QGF20270.1"/>
    <property type="molecule type" value="Genomic_DNA"/>
</dbReference>
<dbReference type="GO" id="GO:0016740">
    <property type="term" value="F:transferase activity"/>
    <property type="evidence" value="ECO:0007669"/>
    <property type="project" value="UniProtKB-KW"/>
</dbReference>
<evidence type="ECO:0000313" key="2">
    <source>
        <dbReference type="EMBL" id="QGF20270.1"/>
    </source>
</evidence>
<name>A0A5Q2F0I6_9CAUD</name>
<dbReference type="InterPro" id="IPR050834">
    <property type="entry name" value="Glycosyltransf_2"/>
</dbReference>
<dbReference type="CDD" id="cd00761">
    <property type="entry name" value="Glyco_tranf_GTA_type"/>
    <property type="match status" value="1"/>
</dbReference>
<dbReference type="GeneID" id="77924259"/>
<protein>
    <submittedName>
        <fullName evidence="2">Glycosyltransferase</fullName>
    </submittedName>
</protein>
<dbReference type="InterPro" id="IPR029044">
    <property type="entry name" value="Nucleotide-diphossugar_trans"/>
</dbReference>
<evidence type="ECO:0000313" key="3">
    <source>
        <dbReference type="Proteomes" id="UP000400849"/>
    </source>
</evidence>
<keyword evidence="3" id="KW-1185">Reference proteome</keyword>
<feature type="domain" description="Glycosyltransferase 2-like" evidence="1">
    <location>
        <begin position="37"/>
        <end position="102"/>
    </location>
</feature>
<dbReference type="PANTHER" id="PTHR43685:SF2">
    <property type="entry name" value="GLYCOSYLTRANSFERASE 2-LIKE DOMAIN-CONTAINING PROTEIN"/>
    <property type="match status" value="1"/>
</dbReference>
<dbReference type="Proteomes" id="UP000400849">
    <property type="component" value="Segment"/>
</dbReference>
<gene>
    <name evidence="2" type="primary">91</name>
    <name evidence="2" type="ORF">SEA_SIXAMA_91</name>
</gene>
<dbReference type="Gene3D" id="3.90.550.10">
    <property type="entry name" value="Spore Coat Polysaccharide Biosynthesis Protein SpsA, Chain A"/>
    <property type="match status" value="2"/>
</dbReference>